<proteinExistence type="predicted"/>
<dbReference type="GO" id="GO:0047734">
    <property type="term" value="F:CDP-glycerol diphosphatase activity"/>
    <property type="evidence" value="ECO:0007669"/>
    <property type="project" value="TreeGrafter"/>
</dbReference>
<dbReference type="SUPFAM" id="SSF56300">
    <property type="entry name" value="Metallo-dependent phosphatases"/>
    <property type="match status" value="1"/>
</dbReference>
<organism evidence="3 4">
    <name type="scientific">Ostreobium quekettii</name>
    <dbReference type="NCBI Taxonomy" id="121088"/>
    <lineage>
        <taxon>Eukaryota</taxon>
        <taxon>Viridiplantae</taxon>
        <taxon>Chlorophyta</taxon>
        <taxon>core chlorophytes</taxon>
        <taxon>Ulvophyceae</taxon>
        <taxon>TCBD clade</taxon>
        <taxon>Bryopsidales</taxon>
        <taxon>Ostreobineae</taxon>
        <taxon>Ostreobiaceae</taxon>
        <taxon>Ostreobium</taxon>
    </lineage>
</organism>
<dbReference type="GO" id="GO:0008663">
    <property type="term" value="F:2',3'-cyclic-nucleotide 2'-phosphodiesterase activity"/>
    <property type="evidence" value="ECO:0007669"/>
    <property type="project" value="TreeGrafter"/>
</dbReference>
<dbReference type="PANTHER" id="PTHR16509:SF8">
    <property type="entry name" value="MANGANESE-DEPENDENT ADP-RIBOSE_CDP-ALCOHOL DIPHOSPHATASE"/>
    <property type="match status" value="1"/>
</dbReference>
<name>A0A8S1J7I4_9CHLO</name>
<dbReference type="Proteomes" id="UP000708148">
    <property type="component" value="Unassembled WGS sequence"/>
</dbReference>
<evidence type="ECO:0000256" key="1">
    <source>
        <dbReference type="SAM" id="MobiDB-lite"/>
    </source>
</evidence>
<feature type="region of interest" description="Disordered" evidence="1">
    <location>
        <begin position="1"/>
        <end position="25"/>
    </location>
</feature>
<protein>
    <recommendedName>
        <fullName evidence="2">Calcineurin-like phosphoesterase domain-containing protein</fullName>
    </recommendedName>
</protein>
<dbReference type="Gene3D" id="3.60.21.10">
    <property type="match status" value="1"/>
</dbReference>
<sequence>RSDGRRAWACSSDGRPTAVRPARGDSSDAGPLFSFGLVADVQYADRENGMSKSTGNVKQYRATPGLLGEAVGKWLQRADTLDFVLNLGDTIDGNETDEGALHDLEVVAEVFDRLGNIKAHHVLGNHCLAAPRDMLLQRLGMPHAYYTADIAPGWRLVTLDTTEMSNNSRYPQCSYQHVESIEFAQTHPPNLYPYMTSYNGGISSVQMRWLRSQLQSARANSERVVIACHHPVGQGSCRPTHMAWNCVDIQEAIVSSGVVPLVLSGHDHPGGYARNQDTHFVTLHGMLEAPSGSTAFAVVNVFPDAIEFEGYGVVPCRKLGIPKVADWSASAARVQ</sequence>
<dbReference type="OrthoDB" id="9675250at2759"/>
<comment type="caution">
    <text evidence="3">The sequence shown here is derived from an EMBL/GenBank/DDBJ whole genome shotgun (WGS) entry which is preliminary data.</text>
</comment>
<dbReference type="GO" id="GO:0047631">
    <property type="term" value="F:ADP-ribose diphosphatase activity"/>
    <property type="evidence" value="ECO:0007669"/>
    <property type="project" value="TreeGrafter"/>
</dbReference>
<gene>
    <name evidence="3" type="ORF">OSTQU699_LOCUS8578</name>
</gene>
<reference evidence="3" key="1">
    <citation type="submission" date="2020-12" db="EMBL/GenBank/DDBJ databases">
        <authorList>
            <person name="Iha C."/>
        </authorList>
    </citation>
    <scope>NUCLEOTIDE SEQUENCE</scope>
</reference>
<feature type="domain" description="Calcineurin-like phosphoesterase" evidence="2">
    <location>
        <begin position="36"/>
        <end position="269"/>
    </location>
</feature>
<dbReference type="PANTHER" id="PTHR16509">
    <property type="match status" value="1"/>
</dbReference>
<dbReference type="Pfam" id="PF00149">
    <property type="entry name" value="Metallophos"/>
    <property type="match status" value="1"/>
</dbReference>
<evidence type="ECO:0000313" key="4">
    <source>
        <dbReference type="Proteomes" id="UP000708148"/>
    </source>
</evidence>
<dbReference type="AlphaFoldDB" id="A0A8S1J7I4"/>
<dbReference type="EMBL" id="CAJHUC010002122">
    <property type="protein sequence ID" value="CAD7703221.1"/>
    <property type="molecule type" value="Genomic_DNA"/>
</dbReference>
<dbReference type="InterPro" id="IPR029052">
    <property type="entry name" value="Metallo-depent_PP-like"/>
</dbReference>
<evidence type="ECO:0000259" key="2">
    <source>
        <dbReference type="Pfam" id="PF00149"/>
    </source>
</evidence>
<accession>A0A8S1J7I4</accession>
<dbReference type="GO" id="GO:0030145">
    <property type="term" value="F:manganese ion binding"/>
    <property type="evidence" value="ECO:0007669"/>
    <property type="project" value="TreeGrafter"/>
</dbReference>
<evidence type="ECO:0000313" key="3">
    <source>
        <dbReference type="EMBL" id="CAD7703221.1"/>
    </source>
</evidence>
<keyword evidence="4" id="KW-1185">Reference proteome</keyword>
<feature type="non-terminal residue" evidence="3">
    <location>
        <position position="1"/>
    </location>
</feature>
<dbReference type="InterPro" id="IPR004843">
    <property type="entry name" value="Calcineurin-like_PHP"/>
</dbReference>